<keyword evidence="3" id="KW-0804">Transcription</keyword>
<dbReference type="RefSeq" id="WP_111950601.1">
    <property type="nucleotide sequence ID" value="NZ_NAQU01000069.1"/>
</dbReference>
<dbReference type="Pfam" id="PF12833">
    <property type="entry name" value="HTH_18"/>
    <property type="match status" value="1"/>
</dbReference>
<dbReference type="PANTHER" id="PTHR43280:SF30">
    <property type="entry name" value="MMSAB OPERON REGULATORY PROTEIN"/>
    <property type="match status" value="1"/>
</dbReference>
<dbReference type="PROSITE" id="PS01124">
    <property type="entry name" value="HTH_ARAC_FAMILY_2"/>
    <property type="match status" value="1"/>
</dbReference>
<dbReference type="InterPro" id="IPR003313">
    <property type="entry name" value="AraC-bd"/>
</dbReference>
<dbReference type="SUPFAM" id="SSF46689">
    <property type="entry name" value="Homeodomain-like"/>
    <property type="match status" value="2"/>
</dbReference>
<proteinExistence type="predicted"/>
<dbReference type="Pfam" id="PF02311">
    <property type="entry name" value="AraC_binding"/>
    <property type="match status" value="1"/>
</dbReference>
<dbReference type="GO" id="GO:0003700">
    <property type="term" value="F:DNA-binding transcription factor activity"/>
    <property type="evidence" value="ECO:0007669"/>
    <property type="project" value="InterPro"/>
</dbReference>
<keyword evidence="1" id="KW-0805">Transcription regulation</keyword>
<evidence type="ECO:0000256" key="2">
    <source>
        <dbReference type="ARBA" id="ARBA00023125"/>
    </source>
</evidence>
<protein>
    <submittedName>
        <fullName evidence="4">Uncharacterized protein</fullName>
    </submittedName>
</protein>
<dbReference type="SUPFAM" id="SSF51215">
    <property type="entry name" value="Regulatory protein AraC"/>
    <property type="match status" value="1"/>
</dbReference>
<dbReference type="InterPro" id="IPR037923">
    <property type="entry name" value="HTH-like"/>
</dbReference>
<dbReference type="Gene3D" id="2.60.120.280">
    <property type="entry name" value="Regulatory protein AraC"/>
    <property type="match status" value="1"/>
</dbReference>
<dbReference type="PANTHER" id="PTHR43280">
    <property type="entry name" value="ARAC-FAMILY TRANSCRIPTIONAL REGULATOR"/>
    <property type="match status" value="1"/>
</dbReference>
<dbReference type="SMART" id="SM00342">
    <property type="entry name" value="HTH_ARAC"/>
    <property type="match status" value="1"/>
</dbReference>
<evidence type="ECO:0000256" key="1">
    <source>
        <dbReference type="ARBA" id="ARBA00023015"/>
    </source>
</evidence>
<gene>
    <name evidence="4" type="ORF">B8A44_07330</name>
</gene>
<dbReference type="InterPro" id="IPR020449">
    <property type="entry name" value="Tscrpt_reg_AraC-type_HTH"/>
</dbReference>
<sequence>MNNKSYPLEDISNRQNKWNVTYHDYSHLLKSSTYLSVYQSGQKTYTPPGYHRGPDMYDHFIIHYVTSGSGTFTIGGTEYEINTHDMFLIPPYTFVEYQADEKTPWCYYWVGFNGADAAQLVKLSGFQDTYRLHVQEQIAITQLFSELTRLESSAISQKYLLLGYLYQILGLLMTHSETSSSANYDHYLRAVDYIQQHYNKDELSVQSIAESINISRSHLYRIFKQVTDKSIQDMIVDTRLQKSFLFLENTNYSIGKVSSLAGFHSQSYFSKLFKERYNQTPTQYRKSIQN</sequence>
<organism evidence="4 5">
    <name type="scientific">Dolosigranulum pigrum</name>
    <dbReference type="NCBI Taxonomy" id="29394"/>
    <lineage>
        <taxon>Bacteria</taxon>
        <taxon>Bacillati</taxon>
        <taxon>Bacillota</taxon>
        <taxon>Bacilli</taxon>
        <taxon>Lactobacillales</taxon>
        <taxon>Carnobacteriaceae</taxon>
        <taxon>Dolosigranulum</taxon>
    </lineage>
</organism>
<evidence type="ECO:0000256" key="3">
    <source>
        <dbReference type="ARBA" id="ARBA00023163"/>
    </source>
</evidence>
<name>A0A328KJT2_9LACT</name>
<dbReference type="Proteomes" id="UP000249099">
    <property type="component" value="Unassembled WGS sequence"/>
</dbReference>
<reference evidence="4 5" key="1">
    <citation type="submission" date="2017-03" db="EMBL/GenBank/DDBJ databases">
        <title>wgs assembly of Dolosigranulum pigrum KPL CDC strains.</title>
        <authorList>
            <person name="Brugger S.D."/>
            <person name="Pettigrew M."/>
            <person name="Kong Y."/>
            <person name="Lemon K.P."/>
        </authorList>
    </citation>
    <scope>NUCLEOTIDE SEQUENCE [LARGE SCALE GENOMIC DNA]</scope>
    <source>
        <strain evidence="4 5">KPL1931_CDC4294-98</strain>
    </source>
</reference>
<dbReference type="AlphaFoldDB" id="A0A328KJT2"/>
<dbReference type="InterPro" id="IPR018060">
    <property type="entry name" value="HTH_AraC"/>
</dbReference>
<dbReference type="GO" id="GO:0043565">
    <property type="term" value="F:sequence-specific DNA binding"/>
    <property type="evidence" value="ECO:0007669"/>
    <property type="project" value="InterPro"/>
</dbReference>
<dbReference type="EMBL" id="NAQV01000021">
    <property type="protein sequence ID" value="RAN62617.1"/>
    <property type="molecule type" value="Genomic_DNA"/>
</dbReference>
<dbReference type="CDD" id="cd06986">
    <property type="entry name" value="cupin_MmsR-like_N"/>
    <property type="match status" value="1"/>
</dbReference>
<dbReference type="Gene3D" id="1.10.10.60">
    <property type="entry name" value="Homeodomain-like"/>
    <property type="match status" value="2"/>
</dbReference>
<keyword evidence="2" id="KW-0238">DNA-binding</keyword>
<dbReference type="PRINTS" id="PR00032">
    <property type="entry name" value="HTHARAC"/>
</dbReference>
<evidence type="ECO:0000313" key="4">
    <source>
        <dbReference type="EMBL" id="RAN62617.1"/>
    </source>
</evidence>
<dbReference type="InterPro" id="IPR009057">
    <property type="entry name" value="Homeodomain-like_sf"/>
</dbReference>
<accession>A0A328KJT2</accession>
<evidence type="ECO:0000313" key="5">
    <source>
        <dbReference type="Proteomes" id="UP000249099"/>
    </source>
</evidence>
<comment type="caution">
    <text evidence="4">The sequence shown here is derived from an EMBL/GenBank/DDBJ whole genome shotgun (WGS) entry which is preliminary data.</text>
</comment>